<dbReference type="InterPro" id="IPR000836">
    <property type="entry name" value="PRTase_dom"/>
</dbReference>
<dbReference type="PANTHER" id="PTHR47505">
    <property type="entry name" value="DNA UTILIZATION PROTEIN YHGH"/>
    <property type="match status" value="1"/>
</dbReference>
<evidence type="ECO:0000259" key="1">
    <source>
        <dbReference type="Pfam" id="PF00156"/>
    </source>
</evidence>
<dbReference type="EMBL" id="JAHKRT010000001">
    <property type="protein sequence ID" value="MBU3076360.1"/>
    <property type="molecule type" value="Genomic_DNA"/>
</dbReference>
<dbReference type="PANTHER" id="PTHR47505:SF1">
    <property type="entry name" value="DNA UTILIZATION PROTEIN YHGH"/>
    <property type="match status" value="1"/>
</dbReference>
<name>A0ABS6BGI4_9SPHN</name>
<reference evidence="3 4" key="1">
    <citation type="submission" date="2021-06" db="EMBL/GenBank/DDBJ databases">
        <title>Sphingomonas sp. XMGL2, whole genome shotgun sequencing project.</title>
        <authorList>
            <person name="Zhao G."/>
            <person name="Shen L."/>
        </authorList>
    </citation>
    <scope>NUCLEOTIDE SEQUENCE [LARGE SCALE GENOMIC DNA]</scope>
    <source>
        <strain evidence="3 4">XMGL2</strain>
    </source>
</reference>
<dbReference type="RefSeq" id="WP_216318410.1">
    <property type="nucleotide sequence ID" value="NZ_JAHKRT010000001.1"/>
</dbReference>
<evidence type="ECO:0000259" key="2">
    <source>
        <dbReference type="Pfam" id="PF18912"/>
    </source>
</evidence>
<comment type="caution">
    <text evidence="3">The sequence shown here is derived from an EMBL/GenBank/DDBJ whole genome shotgun (WGS) entry which is preliminary data.</text>
</comment>
<protein>
    <submittedName>
        <fullName evidence="3">ComF family protein</fullName>
    </submittedName>
</protein>
<dbReference type="InterPro" id="IPR051910">
    <property type="entry name" value="ComF/GntX_DNA_util-trans"/>
</dbReference>
<dbReference type="Pfam" id="PF18912">
    <property type="entry name" value="DZR_2"/>
    <property type="match status" value="1"/>
</dbReference>
<proteinExistence type="predicted"/>
<evidence type="ECO:0000313" key="3">
    <source>
        <dbReference type="EMBL" id="MBU3076360.1"/>
    </source>
</evidence>
<sequence length="241" mass="25538">MPALAALGGRLLDFALPARCPGCGVVVDAPHLFCLDCWQGLDFLGGPACAHCGQPFAHDMGEGALCAPCLADPPPYDGVAAAVAYGETARVLALRLKYGGRPGLAGTVARQMRRRIEREEGAVLVPVPLHRWRLWRRGYNQAALIARALSRQTGLPLDVDMLVRTRATPVLRGMGPKARAEAVAAAFRAAPRAAGRRILLVDDVFTTGATAAACARALKRAGAVEVRLLCWARVVTGDEPC</sequence>
<organism evidence="3 4">
    <name type="scientific">Sphingomonas quercus</name>
    <dbReference type="NCBI Taxonomy" id="2842451"/>
    <lineage>
        <taxon>Bacteria</taxon>
        <taxon>Pseudomonadati</taxon>
        <taxon>Pseudomonadota</taxon>
        <taxon>Alphaproteobacteria</taxon>
        <taxon>Sphingomonadales</taxon>
        <taxon>Sphingomonadaceae</taxon>
        <taxon>Sphingomonas</taxon>
    </lineage>
</organism>
<gene>
    <name evidence="3" type="ORF">KOF26_00660</name>
</gene>
<feature type="domain" description="Double zinc ribbon" evidence="2">
    <location>
        <begin position="11"/>
        <end position="70"/>
    </location>
</feature>
<accession>A0ABS6BGI4</accession>
<dbReference type="Proteomes" id="UP000776276">
    <property type="component" value="Unassembled WGS sequence"/>
</dbReference>
<keyword evidence="4" id="KW-1185">Reference proteome</keyword>
<dbReference type="InterPro" id="IPR044005">
    <property type="entry name" value="DZR_2"/>
</dbReference>
<evidence type="ECO:0000313" key="4">
    <source>
        <dbReference type="Proteomes" id="UP000776276"/>
    </source>
</evidence>
<feature type="domain" description="Phosphoribosyltransferase" evidence="1">
    <location>
        <begin position="142"/>
        <end position="232"/>
    </location>
</feature>
<dbReference type="Pfam" id="PF00156">
    <property type="entry name" value="Pribosyltran"/>
    <property type="match status" value="1"/>
</dbReference>